<dbReference type="InterPro" id="IPR029063">
    <property type="entry name" value="SAM-dependent_MTases_sf"/>
</dbReference>
<dbReference type="Gene3D" id="3.40.50.150">
    <property type="entry name" value="Vaccinia Virus protein VP39"/>
    <property type="match status" value="1"/>
</dbReference>
<evidence type="ECO:0000256" key="3">
    <source>
        <dbReference type="ARBA" id="ARBA00022679"/>
    </source>
</evidence>
<keyword evidence="3" id="KW-0808">Transferase</keyword>
<reference evidence="5 6" key="1">
    <citation type="submission" date="2023-09" db="EMBL/GenBank/DDBJ databases">
        <title>Whole genome shotgun sequencing (WGS) of Bosea sp. ZW T0_25, isolated from stored onions (Allium cepa).</title>
        <authorList>
            <person name="Stoll D.A."/>
            <person name="Huch M."/>
        </authorList>
    </citation>
    <scope>NUCLEOTIDE SEQUENCE [LARGE SCALE GENOMIC DNA]</scope>
    <source>
        <strain evidence="5 6">ZW T0_25</strain>
    </source>
</reference>
<evidence type="ECO:0000256" key="2">
    <source>
        <dbReference type="ARBA" id="ARBA00022603"/>
    </source>
</evidence>
<dbReference type="PANTHER" id="PTHR44942:SF4">
    <property type="entry name" value="METHYLTRANSFERASE TYPE 11 DOMAIN-CONTAINING PROTEIN"/>
    <property type="match status" value="1"/>
</dbReference>
<keyword evidence="2 5" id="KW-0489">Methyltransferase</keyword>
<dbReference type="GO" id="GO:0008168">
    <property type="term" value="F:methyltransferase activity"/>
    <property type="evidence" value="ECO:0007669"/>
    <property type="project" value="UniProtKB-KW"/>
</dbReference>
<dbReference type="CDD" id="cd02440">
    <property type="entry name" value="AdoMet_MTases"/>
    <property type="match status" value="1"/>
</dbReference>
<dbReference type="GO" id="GO:0032259">
    <property type="term" value="P:methylation"/>
    <property type="evidence" value="ECO:0007669"/>
    <property type="project" value="UniProtKB-KW"/>
</dbReference>
<comment type="similarity">
    <text evidence="1">Belongs to the methyltransferase superfamily.</text>
</comment>
<proteinExistence type="inferred from homology"/>
<dbReference type="PANTHER" id="PTHR44942">
    <property type="entry name" value="METHYLTRANSF_11 DOMAIN-CONTAINING PROTEIN"/>
    <property type="match status" value="1"/>
</dbReference>
<comment type="caution">
    <text evidence="5">The sequence shown here is derived from an EMBL/GenBank/DDBJ whole genome shotgun (WGS) entry which is preliminary data.</text>
</comment>
<keyword evidence="6" id="KW-1185">Reference proteome</keyword>
<dbReference type="Pfam" id="PF08241">
    <property type="entry name" value="Methyltransf_11"/>
    <property type="match status" value="1"/>
</dbReference>
<dbReference type="RefSeq" id="WP_316019976.1">
    <property type="nucleotide sequence ID" value="NZ_JAWDID010000035.1"/>
</dbReference>
<evidence type="ECO:0000313" key="6">
    <source>
        <dbReference type="Proteomes" id="UP001254257"/>
    </source>
</evidence>
<dbReference type="Proteomes" id="UP001254257">
    <property type="component" value="Unassembled WGS sequence"/>
</dbReference>
<accession>A0ABU3SBL9</accession>
<gene>
    <name evidence="5" type="ORF">RKE40_20010</name>
</gene>
<dbReference type="InterPro" id="IPR051052">
    <property type="entry name" value="Diverse_substrate_MTase"/>
</dbReference>
<dbReference type="SUPFAM" id="SSF53335">
    <property type="entry name" value="S-adenosyl-L-methionine-dependent methyltransferases"/>
    <property type="match status" value="1"/>
</dbReference>
<feature type="domain" description="Methyltransferase type 11" evidence="4">
    <location>
        <begin position="44"/>
        <end position="138"/>
    </location>
</feature>
<name>A0ABU3SBL9_9HYPH</name>
<evidence type="ECO:0000313" key="5">
    <source>
        <dbReference type="EMBL" id="MDU0342188.1"/>
    </source>
</evidence>
<protein>
    <submittedName>
        <fullName evidence="5">Methyltransferase domain-containing protein</fullName>
    </submittedName>
</protein>
<sequence>MVADSKTRFNAVADDYAAARPDYPPALLRWFCDALRPGEGEIVVDVGSGTGIFSRQLSQALPAAIELIGVEPAAEMRAQAKQAILVGEKLDYREGTAERLPLPDGVACAVFAATAAHWFDRPAFFAEAARVLVPGGLIGIADYVRDETNPAVAAATAFLRRHGGPRVYERPDYAAELAQAPGFEGAEACREHAVFLLDPERYVRLVLSSSHAVPAIAALGADRAREILLGTATKLAQADGLIPYAYAFRGFRARRAA</sequence>
<evidence type="ECO:0000256" key="1">
    <source>
        <dbReference type="ARBA" id="ARBA00008361"/>
    </source>
</evidence>
<organism evidence="5 6">
    <name type="scientific">Bosea rubneri</name>
    <dbReference type="NCBI Taxonomy" id="3075434"/>
    <lineage>
        <taxon>Bacteria</taxon>
        <taxon>Pseudomonadati</taxon>
        <taxon>Pseudomonadota</taxon>
        <taxon>Alphaproteobacteria</taxon>
        <taxon>Hyphomicrobiales</taxon>
        <taxon>Boseaceae</taxon>
        <taxon>Bosea</taxon>
    </lineage>
</organism>
<dbReference type="InterPro" id="IPR013216">
    <property type="entry name" value="Methyltransf_11"/>
</dbReference>
<dbReference type="EMBL" id="JAWDID010000035">
    <property type="protein sequence ID" value="MDU0342188.1"/>
    <property type="molecule type" value="Genomic_DNA"/>
</dbReference>
<evidence type="ECO:0000259" key="4">
    <source>
        <dbReference type="Pfam" id="PF08241"/>
    </source>
</evidence>